<dbReference type="Proteomes" id="UP001497535">
    <property type="component" value="Unassembled WGS sequence"/>
</dbReference>
<evidence type="ECO:0000313" key="2">
    <source>
        <dbReference type="Proteomes" id="UP001497535"/>
    </source>
</evidence>
<dbReference type="EMBL" id="CAVMJV010000018">
    <property type="protein sequence ID" value="CAK5063040.1"/>
    <property type="molecule type" value="Genomic_DNA"/>
</dbReference>
<protein>
    <submittedName>
        <fullName evidence="1">Uncharacterized protein</fullName>
    </submittedName>
</protein>
<keyword evidence="2" id="KW-1185">Reference proteome</keyword>
<sequence length="56" mass="6648">MTSELETTEKTVKALRRRIKELSQEVEEVVPKSDQEFSSQKDYKSNDKEQWFAINL</sequence>
<gene>
    <name evidence="1" type="ORF">MENTE1834_LOCUS16665</name>
</gene>
<comment type="caution">
    <text evidence="1">The sequence shown here is derived from an EMBL/GenBank/DDBJ whole genome shotgun (WGS) entry which is preliminary data.</text>
</comment>
<proteinExistence type="predicted"/>
<accession>A0ACB0YUB9</accession>
<reference evidence="1" key="1">
    <citation type="submission" date="2023-11" db="EMBL/GenBank/DDBJ databases">
        <authorList>
            <person name="Poullet M."/>
        </authorList>
    </citation>
    <scope>NUCLEOTIDE SEQUENCE</scope>
    <source>
        <strain evidence="1">E1834</strain>
    </source>
</reference>
<evidence type="ECO:0000313" key="1">
    <source>
        <dbReference type="EMBL" id="CAK5063040.1"/>
    </source>
</evidence>
<organism evidence="1 2">
    <name type="scientific">Meloidogyne enterolobii</name>
    <name type="common">Root-knot nematode worm</name>
    <name type="synonym">Meloidogyne mayaguensis</name>
    <dbReference type="NCBI Taxonomy" id="390850"/>
    <lineage>
        <taxon>Eukaryota</taxon>
        <taxon>Metazoa</taxon>
        <taxon>Ecdysozoa</taxon>
        <taxon>Nematoda</taxon>
        <taxon>Chromadorea</taxon>
        <taxon>Rhabditida</taxon>
        <taxon>Tylenchina</taxon>
        <taxon>Tylenchomorpha</taxon>
        <taxon>Tylenchoidea</taxon>
        <taxon>Meloidogynidae</taxon>
        <taxon>Meloidogyninae</taxon>
        <taxon>Meloidogyne</taxon>
    </lineage>
</organism>
<name>A0ACB0YUB9_MELEN</name>